<feature type="signal peptide" evidence="6">
    <location>
        <begin position="1"/>
        <end position="16"/>
    </location>
</feature>
<evidence type="ECO:0000256" key="1">
    <source>
        <dbReference type="ARBA" id="ARBA00022690"/>
    </source>
</evidence>
<gene>
    <name evidence="10" type="ORF">GPM918_LOCUS22725</name>
    <name evidence="9" type="ORF">OVA965_LOCUS15625</name>
    <name evidence="12" type="ORF">SRO942_LOCUS22724</name>
    <name evidence="11" type="ORF">TMI583_LOCUS15634</name>
</gene>
<dbReference type="Pfam" id="PF02822">
    <property type="entry name" value="Antistasin"/>
    <property type="match status" value="2"/>
</dbReference>
<sequence>MKLFILVGLLFQICNCGPVKFNKTELVAVPLCTVNTTHNVASFNIEELVNATWFGLIRTTFIYGSNTWKNVVIQGSISNDTIQIDFIGENSMSECEKSESLFINLKSNSSGQIDTRWQHQQGFIEIISAQNNSQVELFLCYSLNPNDTICPLNNTELIVITRDTSKNDNVMFKNCAIKKEDIVTSDNLMKCLLPSTRSNAIVPSVNISLNTSTISQTNETAIVIEGIITHSNYTVERPTVLLINVTKLNETLVTNDSAVRSPLATTLPTATEGFGNDFTTRTNRRHRLEIVEEYYNNMSTITTTQDTIDDKIKVTMKSLASTTMEIMENSTGIEAVSPYASNQTTNYSEHYEVLTQTVIPEQKSNVTITIYGEVVEEKIVYFNGTSKETFIDHTTPSNEGTELPIDDSSSLVREFMPNTSINTFTEQTVSQNTSKFQDDNSTSTVVAVVVVVTGHNVTQTTFLMENVTENLNESVTNSNTTSTLSETTLQTSPPSTQSPAHCLPLKDCPFDYCAFARKFDHNNCPTCNCLRSDTSNITCPIMSCQSCLYGHYTDPNGCPICRCQSRPYPDAGEQCPELNCPPCYFGTVKDEYNCNTCICIRPNADECPVLNCPFTCKYGSTKDEENCPTCECLKSVFPDAPTCPVLMSCPACHLGYVKNSNGCETCQCKTRGSVSCVPVTCYCEFGSYLNSDGCETCNCLPDPKNVSLRACWELAAEANLTNTSGPQCSEDGTYYPKQCNFNSCWCVTSSGIKIGNFESTIEEAESMNCGCAVELYKVSNLRLIGHQLFCLLNGNYDHIQCVGRSCSCVDEFGKPIGPSVSYQKRDQLRCVGVWQNLYPERFLPQRNTARPQNVLTPSLCVTHREQVLNSTITDDHVLIPVSLFS</sequence>
<evidence type="ECO:0000256" key="2">
    <source>
        <dbReference type="ARBA" id="ARBA00022900"/>
    </source>
</evidence>
<keyword evidence="6" id="KW-0732">Signal</keyword>
<name>A0A814UZV5_9BILA</name>
<evidence type="ECO:0000256" key="4">
    <source>
        <dbReference type="PROSITE-ProRule" id="PRU00500"/>
    </source>
</evidence>
<dbReference type="SMART" id="SM00211">
    <property type="entry name" value="TY"/>
    <property type="match status" value="2"/>
</dbReference>
<dbReference type="CDD" id="cd00191">
    <property type="entry name" value="TY"/>
    <property type="match status" value="1"/>
</dbReference>
<evidence type="ECO:0000256" key="6">
    <source>
        <dbReference type="SAM" id="SignalP"/>
    </source>
</evidence>
<protein>
    <submittedName>
        <fullName evidence="10">Uncharacterized protein</fullName>
    </submittedName>
</protein>
<feature type="domain" description="Antistasin-like" evidence="8">
    <location>
        <begin position="607"/>
        <end position="632"/>
    </location>
</feature>
<evidence type="ECO:0000313" key="13">
    <source>
        <dbReference type="Proteomes" id="UP000663829"/>
    </source>
</evidence>
<evidence type="ECO:0000313" key="9">
    <source>
        <dbReference type="EMBL" id="CAF1023548.1"/>
    </source>
</evidence>
<keyword evidence="3" id="KW-1015">Disulfide bond</keyword>
<feature type="region of interest" description="Disordered" evidence="5">
    <location>
        <begin position="473"/>
        <end position="497"/>
    </location>
</feature>
<dbReference type="EMBL" id="CAJOBC010007875">
    <property type="protein sequence ID" value="CAF3945810.1"/>
    <property type="molecule type" value="Genomic_DNA"/>
</dbReference>
<keyword evidence="1" id="KW-0646">Protease inhibitor</keyword>
<dbReference type="Gene3D" id="4.10.800.10">
    <property type="entry name" value="Thyroglobulin type-1"/>
    <property type="match status" value="1"/>
</dbReference>
<dbReference type="AlphaFoldDB" id="A0A814UZV5"/>
<dbReference type="Proteomes" id="UP000677228">
    <property type="component" value="Unassembled WGS sequence"/>
</dbReference>
<organism evidence="10 13">
    <name type="scientific">Didymodactylos carnosus</name>
    <dbReference type="NCBI Taxonomy" id="1234261"/>
    <lineage>
        <taxon>Eukaryota</taxon>
        <taxon>Metazoa</taxon>
        <taxon>Spiralia</taxon>
        <taxon>Gnathifera</taxon>
        <taxon>Rotifera</taxon>
        <taxon>Eurotatoria</taxon>
        <taxon>Bdelloidea</taxon>
        <taxon>Philodinida</taxon>
        <taxon>Philodinidae</taxon>
        <taxon>Didymodactylos</taxon>
    </lineage>
</organism>
<evidence type="ECO:0000313" key="10">
    <source>
        <dbReference type="EMBL" id="CAF1181477.1"/>
    </source>
</evidence>
<dbReference type="EMBL" id="CAJNOQ010007874">
    <property type="protein sequence ID" value="CAF1181477.1"/>
    <property type="molecule type" value="Genomic_DNA"/>
</dbReference>
<accession>A0A814UZV5</accession>
<dbReference type="Proteomes" id="UP000681722">
    <property type="component" value="Unassembled WGS sequence"/>
</dbReference>
<keyword evidence="2" id="KW-0722">Serine protease inhibitor</keyword>
<feature type="chain" id="PRO_5036226223" evidence="6">
    <location>
        <begin position="17"/>
        <end position="885"/>
    </location>
</feature>
<keyword evidence="13" id="KW-1185">Reference proteome</keyword>
<feature type="domain" description="Thyroglobulin type-1" evidence="7">
    <location>
        <begin position="708"/>
        <end position="769"/>
    </location>
</feature>
<comment type="caution">
    <text evidence="10">The sequence shown here is derived from an EMBL/GenBank/DDBJ whole genome shotgun (WGS) entry which is preliminary data.</text>
</comment>
<evidence type="ECO:0000256" key="5">
    <source>
        <dbReference type="SAM" id="MobiDB-lite"/>
    </source>
</evidence>
<evidence type="ECO:0000256" key="3">
    <source>
        <dbReference type="ARBA" id="ARBA00023157"/>
    </source>
</evidence>
<dbReference type="Proteomes" id="UP000682733">
    <property type="component" value="Unassembled WGS sequence"/>
</dbReference>
<evidence type="ECO:0000259" key="7">
    <source>
        <dbReference type="PROSITE" id="PS51162"/>
    </source>
</evidence>
<dbReference type="PROSITE" id="PS51162">
    <property type="entry name" value="THYROGLOBULIN_1_2"/>
    <property type="match status" value="1"/>
</dbReference>
<dbReference type="SUPFAM" id="SSF57610">
    <property type="entry name" value="Thyroglobulin type-1 domain"/>
    <property type="match status" value="2"/>
</dbReference>
<dbReference type="InterPro" id="IPR011061">
    <property type="entry name" value="Hirudin/antistatin"/>
</dbReference>
<evidence type="ECO:0000313" key="11">
    <source>
        <dbReference type="EMBL" id="CAF3792060.1"/>
    </source>
</evidence>
<dbReference type="EMBL" id="CAJNOK010007073">
    <property type="protein sequence ID" value="CAF1023548.1"/>
    <property type="molecule type" value="Genomic_DNA"/>
</dbReference>
<evidence type="ECO:0000313" key="12">
    <source>
        <dbReference type="EMBL" id="CAF3945810.1"/>
    </source>
</evidence>
<dbReference type="InterPro" id="IPR000716">
    <property type="entry name" value="Thyroglobulin_1"/>
</dbReference>
<dbReference type="Proteomes" id="UP000663829">
    <property type="component" value="Unassembled WGS sequence"/>
</dbReference>
<dbReference type="OrthoDB" id="10021323at2759"/>
<dbReference type="PROSITE" id="PS51252">
    <property type="entry name" value="ANTISTASIN"/>
    <property type="match status" value="1"/>
</dbReference>
<proteinExistence type="predicted"/>
<evidence type="ECO:0000259" key="8">
    <source>
        <dbReference type="PROSITE" id="PS51252"/>
    </source>
</evidence>
<dbReference type="InterPro" id="IPR036857">
    <property type="entry name" value="Thyroglobulin_1_sf"/>
</dbReference>
<dbReference type="SUPFAM" id="SSF57262">
    <property type="entry name" value="Leech antihemostatic proteins"/>
    <property type="match status" value="1"/>
</dbReference>
<dbReference type="InterPro" id="IPR004094">
    <property type="entry name" value="Antistasin-like"/>
</dbReference>
<comment type="caution">
    <text evidence="4">Lacks conserved residue(s) required for the propagation of feature annotation.</text>
</comment>
<dbReference type="GO" id="GO:0004867">
    <property type="term" value="F:serine-type endopeptidase inhibitor activity"/>
    <property type="evidence" value="ECO:0007669"/>
    <property type="project" value="UniProtKB-KW"/>
</dbReference>
<dbReference type="Pfam" id="PF00086">
    <property type="entry name" value="Thyroglobulin_1"/>
    <property type="match status" value="1"/>
</dbReference>
<dbReference type="EMBL" id="CAJOBA010007084">
    <property type="protein sequence ID" value="CAF3792060.1"/>
    <property type="molecule type" value="Genomic_DNA"/>
</dbReference>
<dbReference type="Gene3D" id="2.10.22.10">
    <property type="entry name" value="Antistasin, domain 1"/>
    <property type="match status" value="3"/>
</dbReference>
<reference evidence="10" key="1">
    <citation type="submission" date="2021-02" db="EMBL/GenBank/DDBJ databases">
        <authorList>
            <person name="Nowell W R."/>
        </authorList>
    </citation>
    <scope>NUCLEOTIDE SEQUENCE</scope>
</reference>